<keyword evidence="3" id="KW-1185">Reference proteome</keyword>
<feature type="transmembrane region" description="Helical" evidence="1">
    <location>
        <begin position="21"/>
        <end position="43"/>
    </location>
</feature>
<sequence>MSSQLETNSYIPTQSTYPLLFLTKLTFWLAAPLYLLSGIFFILKIGEFDFYFDGVSTHNYIEGIIAGFAAVLFIPMFLVTANYISKSQKILGGLIAIIGLFGSIGAYGATAYFRTLTYDLIQHGVPVELLESYYAGYGGLMTIFFFLAPLFPLAGILTGIALIRLTSLPKWVGITILLGSILFPLAQVVGIFIVYPVGLLLWTIAFPYLGRIITN</sequence>
<proteinExistence type="predicted"/>
<dbReference type="RefSeq" id="WP_204502081.1">
    <property type="nucleotide sequence ID" value="NZ_JAFBDR010000033.1"/>
</dbReference>
<keyword evidence="1" id="KW-0812">Transmembrane</keyword>
<protein>
    <recommendedName>
        <fullName evidence="4">DUF4386 family protein</fullName>
    </recommendedName>
</protein>
<keyword evidence="1" id="KW-0472">Membrane</keyword>
<feature type="transmembrane region" description="Helical" evidence="1">
    <location>
        <begin position="192"/>
        <end position="210"/>
    </location>
</feature>
<keyword evidence="1" id="KW-1133">Transmembrane helix</keyword>
<evidence type="ECO:0000313" key="2">
    <source>
        <dbReference type="EMBL" id="MBM7573435.1"/>
    </source>
</evidence>
<feature type="transmembrane region" description="Helical" evidence="1">
    <location>
        <begin position="91"/>
        <end position="113"/>
    </location>
</feature>
<accession>A0ABS2N6C0</accession>
<reference evidence="2 3" key="1">
    <citation type="submission" date="2021-01" db="EMBL/GenBank/DDBJ databases">
        <title>Genomic Encyclopedia of Type Strains, Phase IV (KMG-IV): sequencing the most valuable type-strain genomes for metagenomic binning, comparative biology and taxonomic classification.</title>
        <authorList>
            <person name="Goeker M."/>
        </authorList>
    </citation>
    <scope>NUCLEOTIDE SEQUENCE [LARGE SCALE GENOMIC DNA]</scope>
    <source>
        <strain evidence="2 3">DSM 23711</strain>
    </source>
</reference>
<feature type="transmembrane region" description="Helical" evidence="1">
    <location>
        <begin position="133"/>
        <end position="156"/>
    </location>
</feature>
<comment type="caution">
    <text evidence="2">The sequence shown here is derived from an EMBL/GenBank/DDBJ whole genome shotgun (WGS) entry which is preliminary data.</text>
</comment>
<feature type="transmembrane region" description="Helical" evidence="1">
    <location>
        <begin position="168"/>
        <end position="186"/>
    </location>
</feature>
<feature type="transmembrane region" description="Helical" evidence="1">
    <location>
        <begin position="63"/>
        <end position="84"/>
    </location>
</feature>
<dbReference type="Proteomes" id="UP001296943">
    <property type="component" value="Unassembled WGS sequence"/>
</dbReference>
<organism evidence="2 3">
    <name type="scientific">Aquibacillus albus</name>
    <dbReference type="NCBI Taxonomy" id="1168171"/>
    <lineage>
        <taxon>Bacteria</taxon>
        <taxon>Bacillati</taxon>
        <taxon>Bacillota</taxon>
        <taxon>Bacilli</taxon>
        <taxon>Bacillales</taxon>
        <taxon>Bacillaceae</taxon>
        <taxon>Aquibacillus</taxon>
    </lineage>
</organism>
<evidence type="ECO:0000256" key="1">
    <source>
        <dbReference type="SAM" id="Phobius"/>
    </source>
</evidence>
<dbReference type="EMBL" id="JAFBDR010000033">
    <property type="protein sequence ID" value="MBM7573435.1"/>
    <property type="molecule type" value="Genomic_DNA"/>
</dbReference>
<name>A0ABS2N6C0_9BACI</name>
<evidence type="ECO:0000313" key="3">
    <source>
        <dbReference type="Proteomes" id="UP001296943"/>
    </source>
</evidence>
<gene>
    <name evidence="2" type="ORF">JOC48_003999</name>
</gene>
<evidence type="ECO:0008006" key="4">
    <source>
        <dbReference type="Google" id="ProtNLM"/>
    </source>
</evidence>